<comment type="subunit">
    <text evidence="4">Homodimer.</text>
</comment>
<feature type="domain" description="Pseudouridine synthase I TruA alpha/beta" evidence="6">
    <location>
        <begin position="150"/>
        <end position="260"/>
    </location>
</feature>
<comment type="caution">
    <text evidence="7">The sequence shown here is derived from an EMBL/GenBank/DDBJ whole genome shotgun (WGS) entry which is preliminary data.</text>
</comment>
<dbReference type="InterPro" id="IPR020103">
    <property type="entry name" value="PsdUridine_synth_cat_dom_sf"/>
</dbReference>
<evidence type="ECO:0000256" key="1">
    <source>
        <dbReference type="ARBA" id="ARBA00009375"/>
    </source>
</evidence>
<dbReference type="SUPFAM" id="SSF55120">
    <property type="entry name" value="Pseudouridine synthase"/>
    <property type="match status" value="1"/>
</dbReference>
<evidence type="ECO:0000256" key="3">
    <source>
        <dbReference type="ARBA" id="ARBA00023235"/>
    </source>
</evidence>
<reference evidence="8" key="1">
    <citation type="journal article" date="2019" name="Int. J. Syst. Evol. Microbiol.">
        <title>The Global Catalogue of Microorganisms (GCM) 10K type strain sequencing project: providing services to taxonomists for standard genome sequencing and annotation.</title>
        <authorList>
            <consortium name="The Broad Institute Genomics Platform"/>
            <consortium name="The Broad Institute Genome Sequencing Center for Infectious Disease"/>
            <person name="Wu L."/>
            <person name="Ma J."/>
        </authorList>
    </citation>
    <scope>NUCLEOTIDE SEQUENCE [LARGE SCALE GENOMIC DNA]</scope>
    <source>
        <strain evidence="8">CCUG 62114</strain>
    </source>
</reference>
<evidence type="ECO:0000313" key="8">
    <source>
        <dbReference type="Proteomes" id="UP001596997"/>
    </source>
</evidence>
<comment type="caution">
    <text evidence="4">Lacks conserved residue(s) required for the propagation of feature annotation.</text>
</comment>
<evidence type="ECO:0000313" key="7">
    <source>
        <dbReference type="EMBL" id="MFD0962684.1"/>
    </source>
</evidence>
<proteinExistence type="inferred from homology"/>
<dbReference type="InterPro" id="IPR020097">
    <property type="entry name" value="PsdUridine_synth_TruA_a/b_dom"/>
</dbReference>
<name>A0ABW3HYQ4_9FLAO</name>
<dbReference type="Proteomes" id="UP001596997">
    <property type="component" value="Unassembled WGS sequence"/>
</dbReference>
<dbReference type="InterPro" id="IPR020094">
    <property type="entry name" value="TruA/RsuA/RluB/E/F_N"/>
</dbReference>
<dbReference type="Gene3D" id="3.30.70.580">
    <property type="entry name" value="Pseudouridine synthase I, catalytic domain, N-terminal subdomain"/>
    <property type="match status" value="1"/>
</dbReference>
<dbReference type="RefSeq" id="WP_377713210.1">
    <property type="nucleotide sequence ID" value="NZ_JBHTJM010000002.1"/>
</dbReference>
<protein>
    <recommendedName>
        <fullName evidence="4">tRNA pseudouridine synthase A</fullName>
        <ecNumber evidence="4">5.4.99.12</ecNumber>
    </recommendedName>
    <alternativeName>
        <fullName evidence="4">tRNA pseudouridine(38-40) synthase</fullName>
    </alternativeName>
    <alternativeName>
        <fullName evidence="4">tRNA pseudouridylate synthase I</fullName>
    </alternativeName>
    <alternativeName>
        <fullName evidence="4">tRNA-uridine isomerase I</fullName>
    </alternativeName>
</protein>
<accession>A0ABW3HYQ4</accession>
<comment type="catalytic activity">
    <reaction evidence="4 5">
        <text>uridine(38/39/40) in tRNA = pseudouridine(38/39/40) in tRNA</text>
        <dbReference type="Rhea" id="RHEA:22376"/>
        <dbReference type="Rhea" id="RHEA-COMP:10085"/>
        <dbReference type="Rhea" id="RHEA-COMP:10087"/>
        <dbReference type="ChEBI" id="CHEBI:65314"/>
        <dbReference type="ChEBI" id="CHEBI:65315"/>
        <dbReference type="EC" id="5.4.99.12"/>
    </reaction>
</comment>
<dbReference type="PIRSF" id="PIRSF001430">
    <property type="entry name" value="tRNA_psdUrid_synth"/>
    <property type="match status" value="1"/>
</dbReference>
<evidence type="ECO:0000256" key="4">
    <source>
        <dbReference type="HAMAP-Rule" id="MF_00171"/>
    </source>
</evidence>
<dbReference type="EC" id="5.4.99.12" evidence="4"/>
<dbReference type="EMBL" id="JBHTJM010000002">
    <property type="protein sequence ID" value="MFD0962684.1"/>
    <property type="molecule type" value="Genomic_DNA"/>
</dbReference>
<evidence type="ECO:0000259" key="6">
    <source>
        <dbReference type="Pfam" id="PF01416"/>
    </source>
</evidence>
<dbReference type="InterPro" id="IPR001406">
    <property type="entry name" value="PsdUridine_synth_TruA"/>
</dbReference>
<sequence length="262" mass="30371">MMHKRKYYIIKIQYLGFRFHGWQKQPDVNTVQRMVERTLAYVLGHKKFKTLAAGRTDAKVSANQAFIEMFLDEEALILEDFLPLFNLNLPQDIRAISIEETDEKFNIIQAPKLKEYLYLFSFGEKKHPFSAPFMVNFPEELDIELMKQGAQLFEGRHNFRNYTYKPTPTTDTFGEIKVCEIVKNDVYTANFFPEKSYLLRVVGEGFKRNQIRIMMAKLISLGRGEFDIDFIKESLATPEKAVGITHIAPASGLILHAVNFVK</sequence>
<feature type="binding site" evidence="4">
    <location>
        <position position="116"/>
    </location>
    <ligand>
        <name>substrate</name>
    </ligand>
</feature>
<dbReference type="GO" id="GO:0160147">
    <property type="term" value="F:tRNA pseudouridine(38-40) synthase activity"/>
    <property type="evidence" value="ECO:0007669"/>
    <property type="project" value="UniProtKB-EC"/>
</dbReference>
<comment type="function">
    <text evidence="4">Formation of pseudouridine at positions 38, 39 and 40 in the anticodon stem and loop of transfer RNAs.</text>
</comment>
<dbReference type="HAMAP" id="MF_00171">
    <property type="entry name" value="TruA"/>
    <property type="match status" value="1"/>
</dbReference>
<dbReference type="InterPro" id="IPR020095">
    <property type="entry name" value="PsdUridine_synth_TruA_C"/>
</dbReference>
<comment type="similarity">
    <text evidence="1 4 5">Belongs to the tRNA pseudouridine synthase TruA family.</text>
</comment>
<dbReference type="Gene3D" id="3.30.70.660">
    <property type="entry name" value="Pseudouridine synthase I, catalytic domain, C-terminal subdomain"/>
    <property type="match status" value="1"/>
</dbReference>
<keyword evidence="2 4" id="KW-0819">tRNA processing</keyword>
<dbReference type="Pfam" id="PF01416">
    <property type="entry name" value="PseudoU_synth_1"/>
    <property type="match status" value="1"/>
</dbReference>
<dbReference type="PANTHER" id="PTHR11142">
    <property type="entry name" value="PSEUDOURIDYLATE SYNTHASE"/>
    <property type="match status" value="1"/>
</dbReference>
<dbReference type="PANTHER" id="PTHR11142:SF0">
    <property type="entry name" value="TRNA PSEUDOURIDINE SYNTHASE-LIKE 1"/>
    <property type="match status" value="1"/>
</dbReference>
<keyword evidence="3 4" id="KW-0413">Isomerase</keyword>
<gene>
    <name evidence="4" type="primary">truA</name>
    <name evidence="7" type="ORF">ACFQ1O_01550</name>
</gene>
<evidence type="ECO:0000256" key="5">
    <source>
        <dbReference type="RuleBase" id="RU003792"/>
    </source>
</evidence>
<organism evidence="7 8">
    <name type="scientific">Pseudofulvibacter geojedonensis</name>
    <dbReference type="NCBI Taxonomy" id="1123758"/>
    <lineage>
        <taxon>Bacteria</taxon>
        <taxon>Pseudomonadati</taxon>
        <taxon>Bacteroidota</taxon>
        <taxon>Flavobacteriia</taxon>
        <taxon>Flavobacteriales</taxon>
        <taxon>Flavobacteriaceae</taxon>
        <taxon>Pseudofulvibacter</taxon>
    </lineage>
</organism>
<evidence type="ECO:0000256" key="2">
    <source>
        <dbReference type="ARBA" id="ARBA00022694"/>
    </source>
</evidence>
<feature type="active site" description="Nucleophile" evidence="4">
    <location>
        <position position="57"/>
    </location>
</feature>
<keyword evidence="8" id="KW-1185">Reference proteome</keyword>